<comment type="caution">
    <text evidence="4">The sequence shown here is derived from an EMBL/GenBank/DDBJ whole genome shotgun (WGS) entry which is preliminary data.</text>
</comment>
<dbReference type="EMBL" id="JBHTLM010000010">
    <property type="protein sequence ID" value="MFD1177633.1"/>
    <property type="molecule type" value="Genomic_DNA"/>
</dbReference>
<name>A0ABW3RZI1_9BACL</name>
<dbReference type="Proteomes" id="UP001597262">
    <property type="component" value="Unassembled WGS sequence"/>
</dbReference>
<feature type="domain" description="N-acetyltransferase" evidence="3">
    <location>
        <begin position="10"/>
        <end position="157"/>
    </location>
</feature>
<dbReference type="InterPro" id="IPR050680">
    <property type="entry name" value="YpeA/RimI_acetyltransf"/>
</dbReference>
<evidence type="ECO:0000313" key="4">
    <source>
        <dbReference type="EMBL" id="MFD1177633.1"/>
    </source>
</evidence>
<dbReference type="GO" id="GO:0016746">
    <property type="term" value="F:acyltransferase activity"/>
    <property type="evidence" value="ECO:0007669"/>
    <property type="project" value="UniProtKB-KW"/>
</dbReference>
<dbReference type="CDD" id="cd04301">
    <property type="entry name" value="NAT_SF"/>
    <property type="match status" value="2"/>
</dbReference>
<reference evidence="5" key="1">
    <citation type="journal article" date="2019" name="Int. J. Syst. Evol. Microbiol.">
        <title>The Global Catalogue of Microorganisms (GCM) 10K type strain sequencing project: providing services to taxonomists for standard genome sequencing and annotation.</title>
        <authorList>
            <consortium name="The Broad Institute Genomics Platform"/>
            <consortium name="The Broad Institute Genome Sequencing Center for Infectious Disease"/>
            <person name="Wu L."/>
            <person name="Ma J."/>
        </authorList>
    </citation>
    <scope>NUCLEOTIDE SEQUENCE [LARGE SCALE GENOMIC DNA]</scope>
    <source>
        <strain evidence="5">CCUG 59189</strain>
    </source>
</reference>
<dbReference type="InterPro" id="IPR000182">
    <property type="entry name" value="GNAT_dom"/>
</dbReference>
<keyword evidence="5" id="KW-1185">Reference proteome</keyword>
<gene>
    <name evidence="4" type="ORF">ACFQ3W_15170</name>
</gene>
<dbReference type="PROSITE" id="PS51186">
    <property type="entry name" value="GNAT"/>
    <property type="match status" value="2"/>
</dbReference>
<keyword evidence="2 4" id="KW-0012">Acyltransferase</keyword>
<dbReference type="InterPro" id="IPR016181">
    <property type="entry name" value="Acyl_CoA_acyltransferase"/>
</dbReference>
<dbReference type="Gene3D" id="3.40.630.30">
    <property type="match status" value="1"/>
</dbReference>
<accession>A0ABW3RZI1</accession>
<dbReference type="SUPFAM" id="SSF55729">
    <property type="entry name" value="Acyl-CoA N-acyltransferases (Nat)"/>
    <property type="match status" value="1"/>
</dbReference>
<sequence>MKKITQPWIKLVETLNRDDYERIHKLEEECTKDNAVALKLELDYKLAATSDAVSQPGMKNINEFMFFDGPELIGYMGINAFGGGGMPIEVNGMVHPEYRRQGVFKRLSELVIAEWKRGKAGSMLLLSDRKSEAGQQFIRGTGAKYEHTEYEMYLRNDDAATPTVQQLLPGLTFRKATNADALEINRQNAIYFGEEFDTTSDEPEFLPEEEEKRGMTIYFAEYGETVIGKIHLELHSGLGGIYGLGVLPEYRGKGFGRAILTMGVHKLKEAGANEVMLQVAVNNANALHLYQSCGFVETSTMDYYELRADK</sequence>
<dbReference type="EC" id="2.3.1.-" evidence="4"/>
<organism evidence="4 5">
    <name type="scientific">Paenibacillus puldeungensis</name>
    <dbReference type="NCBI Taxonomy" id="696536"/>
    <lineage>
        <taxon>Bacteria</taxon>
        <taxon>Bacillati</taxon>
        <taxon>Bacillota</taxon>
        <taxon>Bacilli</taxon>
        <taxon>Bacillales</taxon>
        <taxon>Paenibacillaceae</taxon>
        <taxon>Paenibacillus</taxon>
    </lineage>
</organism>
<keyword evidence="1 4" id="KW-0808">Transferase</keyword>
<evidence type="ECO:0000313" key="5">
    <source>
        <dbReference type="Proteomes" id="UP001597262"/>
    </source>
</evidence>
<feature type="domain" description="N-acetyltransferase" evidence="3">
    <location>
        <begin position="171"/>
        <end position="310"/>
    </location>
</feature>
<evidence type="ECO:0000256" key="1">
    <source>
        <dbReference type="ARBA" id="ARBA00022679"/>
    </source>
</evidence>
<proteinExistence type="predicted"/>
<evidence type="ECO:0000259" key="3">
    <source>
        <dbReference type="PROSITE" id="PS51186"/>
    </source>
</evidence>
<dbReference type="PANTHER" id="PTHR43420">
    <property type="entry name" value="ACETYLTRANSFERASE"/>
    <property type="match status" value="1"/>
</dbReference>
<dbReference type="Pfam" id="PF00583">
    <property type="entry name" value="Acetyltransf_1"/>
    <property type="match status" value="1"/>
</dbReference>
<evidence type="ECO:0000256" key="2">
    <source>
        <dbReference type="ARBA" id="ARBA00023315"/>
    </source>
</evidence>
<dbReference type="RefSeq" id="WP_379320077.1">
    <property type="nucleotide sequence ID" value="NZ_JBHTLM010000010.1"/>
</dbReference>
<protein>
    <submittedName>
        <fullName evidence="4">GNAT family N-acetyltransferase</fullName>
        <ecNumber evidence="4">2.3.1.-</ecNumber>
    </submittedName>
</protein>